<feature type="domain" description="Ig-like" evidence="2">
    <location>
        <begin position="545"/>
        <end position="602"/>
    </location>
</feature>
<dbReference type="RefSeq" id="WP_311072863.1">
    <property type="nucleotide sequence ID" value="NZ_CP134494.1"/>
</dbReference>
<dbReference type="InterPro" id="IPR013783">
    <property type="entry name" value="Ig-like_fold"/>
</dbReference>
<keyword evidence="1" id="KW-0812">Transmembrane</keyword>
<dbReference type="Pfam" id="PF13750">
    <property type="entry name" value="Big_3_3"/>
    <property type="match status" value="2"/>
</dbReference>
<keyword evidence="5" id="KW-1185">Reference proteome</keyword>
<proteinExistence type="predicted"/>
<keyword evidence="1" id="KW-0472">Membrane</keyword>
<protein>
    <submittedName>
        <fullName evidence="4">Ig-like domain-containing protein</fullName>
    </submittedName>
</protein>
<organism evidence="4 5">
    <name type="scientific">Mesobacillus jeotgali</name>
    <dbReference type="NCBI Taxonomy" id="129985"/>
    <lineage>
        <taxon>Bacteria</taxon>
        <taxon>Bacillati</taxon>
        <taxon>Bacillota</taxon>
        <taxon>Bacilli</taxon>
        <taxon>Bacillales</taxon>
        <taxon>Bacillaceae</taxon>
        <taxon>Mesobacillus</taxon>
    </lineage>
</organism>
<sequence>MLEPRKKKRRPNKWTIVIPIVLVMISSILILNGKVLSEQTDPKRYISFDDLGLQWEMESQPSKEIWTNKENISFVVNLGDDYGRVKDKTNINPDVDKPISVSATQGETVINNVTVTPEGTGEAFKGLYTVSVPVAADGEIKVDVEVVALEKWNNPASEGSFTVNRDTTNPTAELNSSNGLVNDDFYTEDVMLTAVVNEANVVQDSIKIHKKKNDEAAEIFTAEVTEDGKYTKDLLFKENGNYEVIIEATDKAGNNVSETFYLTVSKPGNEPVVSVFNMNDGGKAIKDFAITQQIGIKVDSEILIGEASLDIIKDGEELPEQQMVPAKRTTETFEYDLTKGGTAKPDGVYQVKVTVKDHHNKGILHDPVTYSFVVDNTRPKYTYSIEKDKNYSLQKNESMEVEIELHETNIQSSNVTVKMQNSNGEEKSISTRFENGKTTFTASEEGEYSIQATAIDKAGNEVNETTKFKIDKESGPFISMKAGSLENEQLEGQYFNKDTQIDFFVTDLTLTEKSLNIKKDGAEVTHNPFTQLLFTAHTEHIFKEDGKYSVEVTANDFFNNQSSKGPFNFIMDQKPPVLEILDLNEGEEYGGVQNFTIKVTDENFDLVNTKISVWRDGEELKDKPVIEEIKDVGLKGALYKYSYDVDGNYEIRFDIQDKATNKPVNASPIFFTIDQNNPELTITNLQQNGHYPGLKDATFTIEDLTLDLSKSVLKVTKEDGTFVEYDKWTKGNKGRLKTAYQVLDFEEEGDYKLEFEGYDKKGNSYAIKPIQFTIDKTNPELTFTGINEKDFVKGGNSINVEIDEHNHEFMNVDVYYKVNGGEKQELAWTDKDEKTTNDYTFKGEGNYEFTVIAMDKAGNQSTLKRTFTVDDTPPTIKITGADDNSFSNKDREIIIQVNERNFDNNNVEIEFKFDGEKVKYPVQWKNDDQETTLKHRFEADGDYEITVKSEDAAGNSADTKSLNFTIDKTEPKVELATEIENGFNYSKNMLVKMKVEDRNINLSDTVLSVEKNGKPYNVGQLKLLADSKTVAVNSYTFFEEGNYVINLKSTDKAGNTQKEEELSFIIDKTNPVVKIDGVENNSFNPENKNVTISIDELNYETNDVSISATKDGSAFSIGSWKNTGKLSKLGYNFNRDGLYTIQANAKDKAGNGPIAEKRTFTIDKTKPEIEITGVENNAYYNVDKPVNVSIKDVNLDINKITVTRNGARYNAGGFSVNGNLASLRHNFSAEGEYNILVEATDKAGNSFSKTMKFTIDKTKPVITPKFKGQNRVIKDGEYINEVFTPEFALAEAEDMIVSATLNNGANLGKNVPVAAREMKYIYKVLARDKAGNESTLEISFTLDTTKPMLNITGVLDGFFNKDIAPKVTYSDIHLDRSKTSVTLNGKTFENGTKLEYEQDYILKAVITDLANNVSSRTIVFTIDKTKPVIKFKEPISNNYFNTDLLPQLLIEDMNSYDIIAMMLDGKPYEAGDPIKEEGKHVMFFEVKDKAGNIQQLSVEFIIDKTAPKVVYEGVKNKEKYYDPVDISIRLNNPNDKIKSVMINGEMFDGDVVEEDGFQVIKTKLAEIKPYEIKVTAYDEAGNEKTTVISFEIVEKGALVKFYENKPLLGGTIAGLVGLLGAAATVLVRRRKVKVEEE</sequence>
<evidence type="ECO:0000259" key="2">
    <source>
        <dbReference type="Pfam" id="PF13750"/>
    </source>
</evidence>
<feature type="domain" description="Bacterial Ig-like" evidence="3">
    <location>
        <begin position="1172"/>
        <end position="1256"/>
    </location>
</feature>
<dbReference type="PANTHER" id="PTHR14795">
    <property type="entry name" value="HELICASE RELATED"/>
    <property type="match status" value="1"/>
</dbReference>
<dbReference type="InterPro" id="IPR044016">
    <property type="entry name" value="Big_13"/>
</dbReference>
<evidence type="ECO:0000313" key="4">
    <source>
        <dbReference type="EMBL" id="WNF22762.1"/>
    </source>
</evidence>
<feature type="domain" description="Bacterial Ig-like" evidence="3">
    <location>
        <begin position="408"/>
        <end position="471"/>
    </location>
</feature>
<keyword evidence="1" id="KW-1133">Transmembrane helix</keyword>
<dbReference type="Proteomes" id="UP001303324">
    <property type="component" value="Chromosome"/>
</dbReference>
<feature type="transmembrane region" description="Helical" evidence="1">
    <location>
        <begin position="12"/>
        <end position="31"/>
    </location>
</feature>
<evidence type="ECO:0000256" key="1">
    <source>
        <dbReference type="SAM" id="Phobius"/>
    </source>
</evidence>
<accession>A0ABY9VIR1</accession>
<feature type="transmembrane region" description="Helical" evidence="1">
    <location>
        <begin position="1607"/>
        <end position="1627"/>
    </location>
</feature>
<name>A0ABY9VIR1_9BACI</name>
<evidence type="ECO:0000313" key="5">
    <source>
        <dbReference type="Proteomes" id="UP001303324"/>
    </source>
</evidence>
<dbReference type="InterPro" id="IPR022038">
    <property type="entry name" value="Ig-like_bact"/>
</dbReference>
<gene>
    <name evidence="4" type="ORF">RH061_21850</name>
</gene>
<dbReference type="PANTHER" id="PTHR14795:SF0">
    <property type="entry name" value="TRANSMEMBRANE PROTEIN 62"/>
    <property type="match status" value="1"/>
</dbReference>
<dbReference type="Gene3D" id="2.60.40.10">
    <property type="entry name" value="Immunoglobulins"/>
    <property type="match status" value="4"/>
</dbReference>
<dbReference type="Pfam" id="PF19077">
    <property type="entry name" value="Big_13"/>
    <property type="match status" value="3"/>
</dbReference>
<reference evidence="4 5" key="1">
    <citation type="submission" date="2023-09" db="EMBL/GenBank/DDBJ databases">
        <title>Microbial mechanism of fulvic acid promoting antimony reduction mineralization in rice fields.</title>
        <authorList>
            <person name="Chen G."/>
            <person name="Lan J."/>
        </authorList>
    </citation>
    <scope>NUCLEOTIDE SEQUENCE [LARGE SCALE GENOMIC DNA]</scope>
    <source>
        <strain evidence="4 5">PS1</strain>
    </source>
</reference>
<feature type="domain" description="Ig-like" evidence="2">
    <location>
        <begin position="838"/>
        <end position="883"/>
    </location>
</feature>
<dbReference type="EMBL" id="CP134494">
    <property type="protein sequence ID" value="WNF22762.1"/>
    <property type="molecule type" value="Genomic_DNA"/>
</dbReference>
<feature type="domain" description="Bacterial Ig-like" evidence="3">
    <location>
        <begin position="900"/>
        <end position="967"/>
    </location>
</feature>
<evidence type="ECO:0000259" key="3">
    <source>
        <dbReference type="Pfam" id="PF19077"/>
    </source>
</evidence>